<keyword evidence="3 5" id="KW-0195">Cyclin</keyword>
<dbReference type="PIRSF" id="PIRSF001771">
    <property type="entry name" value="Cyclin_A_B_D_E"/>
    <property type="match status" value="1"/>
</dbReference>
<dbReference type="FunFam" id="1.10.472.10:FF:000001">
    <property type="entry name" value="G2/mitotic-specific cyclin"/>
    <property type="match status" value="1"/>
</dbReference>
<evidence type="ECO:0000313" key="9">
    <source>
        <dbReference type="EMBL" id="WZN59417.1"/>
    </source>
</evidence>
<feature type="compositionally biased region" description="Polar residues" evidence="6">
    <location>
        <begin position="72"/>
        <end position="87"/>
    </location>
</feature>
<reference evidence="9 10" key="1">
    <citation type="submission" date="2024-03" db="EMBL/GenBank/DDBJ databases">
        <title>Complete genome sequence of the green alga Chloropicon roscoffensis RCC1871.</title>
        <authorList>
            <person name="Lemieux C."/>
            <person name="Pombert J.-F."/>
            <person name="Otis C."/>
            <person name="Turmel M."/>
        </authorList>
    </citation>
    <scope>NUCLEOTIDE SEQUENCE [LARGE SCALE GENOMIC DNA]</scope>
    <source>
        <strain evidence="9 10">RCC1871</strain>
    </source>
</reference>
<dbReference type="InterPro" id="IPR004367">
    <property type="entry name" value="Cyclin_C-dom"/>
</dbReference>
<dbReference type="GO" id="GO:0044772">
    <property type="term" value="P:mitotic cell cycle phase transition"/>
    <property type="evidence" value="ECO:0007669"/>
    <property type="project" value="InterPro"/>
</dbReference>
<evidence type="ECO:0000259" key="7">
    <source>
        <dbReference type="SMART" id="SM00385"/>
    </source>
</evidence>
<feature type="domain" description="Cyclin-like" evidence="7">
    <location>
        <begin position="253"/>
        <end position="337"/>
    </location>
</feature>
<evidence type="ECO:0000256" key="2">
    <source>
        <dbReference type="ARBA" id="ARBA00022618"/>
    </source>
</evidence>
<feature type="compositionally biased region" description="Low complexity" evidence="6">
    <location>
        <begin position="96"/>
        <end position="106"/>
    </location>
</feature>
<accession>A0AAX4P0N4</accession>
<keyword evidence="4" id="KW-0131">Cell cycle</keyword>
<feature type="domain" description="Cyclin C-terminal" evidence="8">
    <location>
        <begin position="346"/>
        <end position="473"/>
    </location>
</feature>
<dbReference type="GO" id="GO:0016538">
    <property type="term" value="F:cyclin-dependent protein serine/threonine kinase regulator activity"/>
    <property type="evidence" value="ECO:0007669"/>
    <property type="project" value="InterPro"/>
</dbReference>
<dbReference type="InterPro" id="IPR046965">
    <property type="entry name" value="Cyclin_A/B-like"/>
</dbReference>
<comment type="similarity">
    <text evidence="1">Belongs to the cyclin family. Cyclin AB subfamily.</text>
</comment>
<name>A0AAX4P0N4_9CHLO</name>
<dbReference type="Pfam" id="PF00134">
    <property type="entry name" value="Cyclin_N"/>
    <property type="match status" value="1"/>
</dbReference>
<keyword evidence="10" id="KW-1185">Reference proteome</keyword>
<dbReference type="GO" id="GO:0051301">
    <property type="term" value="P:cell division"/>
    <property type="evidence" value="ECO:0007669"/>
    <property type="project" value="UniProtKB-KW"/>
</dbReference>
<evidence type="ECO:0000256" key="1">
    <source>
        <dbReference type="ARBA" id="ARBA00006955"/>
    </source>
</evidence>
<dbReference type="InterPro" id="IPR036915">
    <property type="entry name" value="Cyclin-like_sf"/>
</dbReference>
<protein>
    <submittedName>
        <fullName evidence="9">Cyclin A</fullName>
    </submittedName>
</protein>
<feature type="region of interest" description="Disordered" evidence="6">
    <location>
        <begin position="436"/>
        <end position="455"/>
    </location>
</feature>
<dbReference type="InterPro" id="IPR039361">
    <property type="entry name" value="Cyclin"/>
</dbReference>
<proteinExistence type="inferred from homology"/>
<dbReference type="EMBL" id="CP151501">
    <property type="protein sequence ID" value="WZN59417.1"/>
    <property type="molecule type" value="Genomic_DNA"/>
</dbReference>
<feature type="domain" description="Cyclin-like" evidence="7">
    <location>
        <begin position="350"/>
        <end position="431"/>
    </location>
</feature>
<sequence>MQNQTTSLNLRSSSVAVGSENHSSRTSSVSNKGKRMKRDDLDSLSQSSKKRAGPLQDVTNSLAARGAGLQAQHKQTAASARVTRSMTSSGRKDKGAASGKASRSSDPTPTNNHNQGAAAGGYETVTKAGAAEGTTTCSASTTRKISQSFAQASINECAFAAGSSQPALAQGSRLQAQPAPLSAAHLRAPLQCSRRLWKDIDAPVRNDMRMCTEYVNDVYLNAQIKQKKHVPNPDYMELHQREITVTMRGILIDWLVEVATEYQQSQETLFLSVGYIDAYLSKARCVRSKLQLVGITCMHIASKYQEIYPPPLADFCYITDNTYEREELIQMERRILDVLDFELSVPTTWMFLMRFLRVAEADGEVDCLGMYLAELSLLDYSLLQYLPSQIAASAVMLALHNAGKPHWSTTLEHYTGYTPISLRECATLLHQSCTKNAPGGSTGQQQQRDSSLPAVGEKYAKENVRKVSDRQLRDFNPTLFDQPY</sequence>
<evidence type="ECO:0000313" key="10">
    <source>
        <dbReference type="Proteomes" id="UP001472866"/>
    </source>
</evidence>
<evidence type="ECO:0000259" key="8">
    <source>
        <dbReference type="SMART" id="SM01332"/>
    </source>
</evidence>
<dbReference type="SUPFAM" id="SSF47954">
    <property type="entry name" value="Cyclin-like"/>
    <property type="match status" value="2"/>
</dbReference>
<evidence type="ECO:0000256" key="4">
    <source>
        <dbReference type="ARBA" id="ARBA00023306"/>
    </source>
</evidence>
<dbReference type="AlphaFoldDB" id="A0AAX4P0N4"/>
<feature type="compositionally biased region" description="Polar residues" evidence="6">
    <location>
        <begin position="1"/>
        <end position="31"/>
    </location>
</feature>
<evidence type="ECO:0000256" key="6">
    <source>
        <dbReference type="SAM" id="MobiDB-lite"/>
    </source>
</evidence>
<keyword evidence="2" id="KW-0132">Cell division</keyword>
<dbReference type="Proteomes" id="UP001472866">
    <property type="component" value="Chromosome 01"/>
</dbReference>
<dbReference type="Gene3D" id="1.10.472.10">
    <property type="entry name" value="Cyclin-like"/>
    <property type="match status" value="2"/>
</dbReference>
<evidence type="ECO:0000256" key="3">
    <source>
        <dbReference type="ARBA" id="ARBA00023127"/>
    </source>
</evidence>
<dbReference type="SMART" id="SM00385">
    <property type="entry name" value="CYCLIN"/>
    <property type="match status" value="2"/>
</dbReference>
<dbReference type="InterPro" id="IPR013763">
    <property type="entry name" value="Cyclin-like_dom"/>
</dbReference>
<gene>
    <name evidence="9" type="ORF">HKI87_01g09430</name>
</gene>
<dbReference type="Pfam" id="PF02984">
    <property type="entry name" value="Cyclin_C"/>
    <property type="match status" value="1"/>
</dbReference>
<dbReference type="PANTHER" id="PTHR10177">
    <property type="entry name" value="CYCLINS"/>
    <property type="match status" value="1"/>
</dbReference>
<dbReference type="InterPro" id="IPR006671">
    <property type="entry name" value="Cyclin_N"/>
</dbReference>
<evidence type="ECO:0000256" key="5">
    <source>
        <dbReference type="RuleBase" id="RU000383"/>
    </source>
</evidence>
<dbReference type="SMART" id="SM01332">
    <property type="entry name" value="Cyclin_C"/>
    <property type="match status" value="1"/>
</dbReference>
<feature type="region of interest" description="Disordered" evidence="6">
    <location>
        <begin position="1"/>
        <end position="118"/>
    </location>
</feature>
<organism evidence="9 10">
    <name type="scientific">Chloropicon roscoffensis</name>
    <dbReference type="NCBI Taxonomy" id="1461544"/>
    <lineage>
        <taxon>Eukaryota</taxon>
        <taxon>Viridiplantae</taxon>
        <taxon>Chlorophyta</taxon>
        <taxon>Chloropicophyceae</taxon>
        <taxon>Chloropicales</taxon>
        <taxon>Chloropicaceae</taxon>
        <taxon>Chloropicon</taxon>
    </lineage>
</organism>